<dbReference type="GO" id="GO:0003677">
    <property type="term" value="F:DNA binding"/>
    <property type="evidence" value="ECO:0007669"/>
    <property type="project" value="InterPro"/>
</dbReference>
<sequence length="97" mass="11078">MWNEMSNPGVLLKIGQRMKEARIRQHITQEELATTAGVSVLTVANIEKGKSVSLLLFISVLRSLGFLENLEQLVPEIRISPIELKKLQGKKRYRVRH</sequence>
<reference evidence="2 3" key="1">
    <citation type="submission" date="2018-11" db="EMBL/GenBank/DDBJ databases">
        <title>Genomes From Bacteria Associated with the Canine Oral Cavity: a Test Case for Automated Genome-Based Taxonomic Assignment.</title>
        <authorList>
            <person name="Coil D.A."/>
            <person name="Jospin G."/>
            <person name="Darling A.E."/>
            <person name="Wallis C."/>
            <person name="Davis I.J."/>
            <person name="Harris S."/>
            <person name="Eisen J.A."/>
            <person name="Holcombe L.J."/>
            <person name="O'Flynn C."/>
        </authorList>
    </citation>
    <scope>NUCLEOTIDE SEQUENCE [LARGE SCALE GENOMIC DNA]</scope>
    <source>
        <strain evidence="2 3">OH1047_COT-310</strain>
    </source>
</reference>
<dbReference type="SUPFAM" id="SSF47413">
    <property type="entry name" value="lambda repressor-like DNA-binding domains"/>
    <property type="match status" value="1"/>
</dbReference>
<dbReference type="RefSeq" id="WP_125238283.1">
    <property type="nucleotide sequence ID" value="NZ_CALZWP010000003.1"/>
</dbReference>
<dbReference type="CDD" id="cd00093">
    <property type="entry name" value="HTH_XRE"/>
    <property type="match status" value="1"/>
</dbReference>
<dbReference type="EMBL" id="RQYF01000004">
    <property type="protein sequence ID" value="RRD93003.1"/>
    <property type="molecule type" value="Genomic_DNA"/>
</dbReference>
<protein>
    <submittedName>
        <fullName evidence="2">Helix-turn-helix domain-containing protein</fullName>
    </submittedName>
</protein>
<dbReference type="Pfam" id="PF01381">
    <property type="entry name" value="HTH_3"/>
    <property type="match status" value="1"/>
</dbReference>
<organism evidence="2 3">
    <name type="scientific">Prevotella heparinolytica</name>
    <dbReference type="NCBI Taxonomy" id="28113"/>
    <lineage>
        <taxon>Bacteria</taxon>
        <taxon>Pseudomonadati</taxon>
        <taxon>Bacteroidota</taxon>
        <taxon>Bacteroidia</taxon>
        <taxon>Bacteroidales</taxon>
        <taxon>Bacteroidaceae</taxon>
        <taxon>Bacteroides</taxon>
    </lineage>
</organism>
<gene>
    <name evidence="2" type="ORF">EII33_01880</name>
</gene>
<dbReference type="Proteomes" id="UP000279562">
    <property type="component" value="Unassembled WGS sequence"/>
</dbReference>
<dbReference type="InterPro" id="IPR001387">
    <property type="entry name" value="Cro/C1-type_HTH"/>
</dbReference>
<evidence type="ECO:0000259" key="1">
    <source>
        <dbReference type="PROSITE" id="PS50943"/>
    </source>
</evidence>
<dbReference type="PROSITE" id="PS50943">
    <property type="entry name" value="HTH_CROC1"/>
    <property type="match status" value="1"/>
</dbReference>
<comment type="caution">
    <text evidence="2">The sequence shown here is derived from an EMBL/GenBank/DDBJ whole genome shotgun (WGS) entry which is preliminary data.</text>
</comment>
<dbReference type="AlphaFoldDB" id="A0A3P2AH83"/>
<dbReference type="SMART" id="SM00530">
    <property type="entry name" value="HTH_XRE"/>
    <property type="match status" value="1"/>
</dbReference>
<dbReference type="Gene3D" id="1.10.260.40">
    <property type="entry name" value="lambda repressor-like DNA-binding domains"/>
    <property type="match status" value="1"/>
</dbReference>
<name>A0A3P2AH83_9BACE</name>
<evidence type="ECO:0000313" key="3">
    <source>
        <dbReference type="Proteomes" id="UP000279562"/>
    </source>
</evidence>
<dbReference type="InterPro" id="IPR010982">
    <property type="entry name" value="Lambda_DNA-bd_dom_sf"/>
</dbReference>
<feature type="domain" description="HTH cro/C1-type" evidence="1">
    <location>
        <begin position="18"/>
        <end position="70"/>
    </location>
</feature>
<accession>A0A3P2AH83</accession>
<evidence type="ECO:0000313" key="2">
    <source>
        <dbReference type="EMBL" id="RRD93003.1"/>
    </source>
</evidence>
<proteinExistence type="predicted"/>
<keyword evidence="3" id="KW-1185">Reference proteome</keyword>